<name>A0A481W5U1_9CAUD</name>
<dbReference type="Proteomes" id="UP000293575">
    <property type="component" value="Segment"/>
</dbReference>
<reference evidence="2" key="1">
    <citation type="submission" date="2019-01" db="EMBL/GenBank/DDBJ databases">
        <authorList>
            <person name="Hylling O."/>
            <person name="Carstens A.B."/>
            <person name="Hansen L.H."/>
        </authorList>
    </citation>
    <scope>NUCLEOTIDE SEQUENCE [LARGE SCALE GENOMIC DNA]</scope>
</reference>
<organism evidence="2 3">
    <name type="scientific">Pseudomonas phage Lana</name>
    <dbReference type="NCBI Taxonomy" id="2530172"/>
    <lineage>
        <taxon>Viruses</taxon>
        <taxon>Duplodnaviria</taxon>
        <taxon>Heunggongvirae</taxon>
        <taxon>Uroviricota</taxon>
        <taxon>Caudoviricetes</taxon>
        <taxon>Lanavirus</taxon>
        <taxon>Lanavirus lana</taxon>
    </lineage>
</organism>
<dbReference type="EMBL" id="MK473373">
    <property type="protein sequence ID" value="QBJ04446.1"/>
    <property type="molecule type" value="Genomic_DNA"/>
</dbReference>
<evidence type="ECO:0000256" key="1">
    <source>
        <dbReference type="SAM" id="MobiDB-lite"/>
    </source>
</evidence>
<sequence length="132" mass="14644">MTPSISVPPSAQAKTQDLPQIDPATVNPTPPADMVKPSHLGISMQEFQARNCQRTTRLKMTLHYLDVLPGDADNPLTRCTFGAVYSKDKTEEDYVFGKYTPYGNLSYNVRSDLAEHLVVGQAYYIDIHAVPT</sequence>
<accession>A0A481W5U1</accession>
<dbReference type="GeneID" id="55011894"/>
<protein>
    <submittedName>
        <fullName evidence="2">Uncharacterized protein</fullName>
    </submittedName>
</protein>
<dbReference type="RefSeq" id="YP_009820458.1">
    <property type="nucleotide sequence ID" value="NC_048166.1"/>
</dbReference>
<proteinExistence type="predicted"/>
<feature type="region of interest" description="Disordered" evidence="1">
    <location>
        <begin position="1"/>
        <end position="31"/>
    </location>
</feature>
<evidence type="ECO:0000313" key="2">
    <source>
        <dbReference type="EMBL" id="QBJ04446.1"/>
    </source>
</evidence>
<keyword evidence="3" id="KW-1185">Reference proteome</keyword>
<evidence type="ECO:0000313" key="3">
    <source>
        <dbReference type="Proteomes" id="UP000293575"/>
    </source>
</evidence>
<dbReference type="KEGG" id="vg:55011894"/>
<feature type="compositionally biased region" description="Polar residues" evidence="1">
    <location>
        <begin position="1"/>
        <end position="18"/>
    </location>
</feature>